<dbReference type="EMBL" id="JBHUOJ010000032">
    <property type="protein sequence ID" value="MFD2834471.1"/>
    <property type="molecule type" value="Genomic_DNA"/>
</dbReference>
<protein>
    <submittedName>
        <fullName evidence="2">Ferritin-like domain-containing protein</fullName>
    </submittedName>
</protein>
<dbReference type="InterPro" id="IPR009078">
    <property type="entry name" value="Ferritin-like_SF"/>
</dbReference>
<evidence type="ECO:0000256" key="1">
    <source>
        <dbReference type="SAM" id="MobiDB-lite"/>
    </source>
</evidence>
<evidence type="ECO:0000313" key="3">
    <source>
        <dbReference type="Proteomes" id="UP001597438"/>
    </source>
</evidence>
<accession>A0ABW5X5Z4</accession>
<reference evidence="3" key="1">
    <citation type="journal article" date="2019" name="Int. J. Syst. Evol. Microbiol.">
        <title>The Global Catalogue of Microorganisms (GCM) 10K type strain sequencing project: providing services to taxonomists for standard genome sequencing and annotation.</title>
        <authorList>
            <consortium name="The Broad Institute Genomics Platform"/>
            <consortium name="The Broad Institute Genome Sequencing Center for Infectious Disease"/>
            <person name="Wu L."/>
            <person name="Ma J."/>
        </authorList>
    </citation>
    <scope>NUCLEOTIDE SEQUENCE [LARGE SCALE GENOMIC DNA]</scope>
    <source>
        <strain evidence="3">KCTC 52925</strain>
    </source>
</reference>
<keyword evidence="3" id="KW-1185">Reference proteome</keyword>
<organism evidence="2 3">
    <name type="scientific">Christiangramia antarctica</name>
    <dbReference type="NCBI Taxonomy" id="2058158"/>
    <lineage>
        <taxon>Bacteria</taxon>
        <taxon>Pseudomonadati</taxon>
        <taxon>Bacteroidota</taxon>
        <taxon>Flavobacteriia</taxon>
        <taxon>Flavobacteriales</taxon>
        <taxon>Flavobacteriaceae</taxon>
        <taxon>Christiangramia</taxon>
    </lineage>
</organism>
<dbReference type="Proteomes" id="UP001597438">
    <property type="component" value="Unassembled WGS sequence"/>
</dbReference>
<comment type="caution">
    <text evidence="2">The sequence shown here is derived from an EMBL/GenBank/DDBJ whole genome shotgun (WGS) entry which is preliminary data.</text>
</comment>
<dbReference type="RefSeq" id="WP_251738905.1">
    <property type="nucleotide sequence ID" value="NZ_JBHUOJ010000032.1"/>
</dbReference>
<name>A0ABW5X5Z4_9FLAO</name>
<feature type="region of interest" description="Disordered" evidence="1">
    <location>
        <begin position="51"/>
        <end position="71"/>
    </location>
</feature>
<dbReference type="Pfam" id="PF13668">
    <property type="entry name" value="Ferritin_2"/>
    <property type="match status" value="1"/>
</dbReference>
<proteinExistence type="predicted"/>
<gene>
    <name evidence="2" type="ORF">ACFSYS_14360</name>
</gene>
<evidence type="ECO:0000313" key="2">
    <source>
        <dbReference type="EMBL" id="MFD2834471.1"/>
    </source>
</evidence>
<sequence length="279" mass="29716">MKKPLVKVDIVEDSTDKSKKGSRRKFIKLSGLGIAGSSFLLYGCSADDMFNPEQPVEGMTPNPEPEPEPEPPVDAVFDLGSGNLGILNYAFALEQLEAAFYTEAVAGSYYTGLAADSEEKQILEDTWYHEVIHREFFKTAIGAATAATPEAMLPDLEFDFSSVDFTDRASVLGTALVLEDTGVSAYNGAGKLIDVDAENGGTYLLLAGKIVSVEARHASAYADLLEPNTTAFARDEVLVSISGVGPAFDKATPPGDVLAAVIDTGFVQTEFTATQLPTE</sequence>
<dbReference type="SUPFAM" id="SSF47240">
    <property type="entry name" value="Ferritin-like"/>
    <property type="match status" value="1"/>
</dbReference>